<evidence type="ECO:0000313" key="2">
    <source>
        <dbReference type="Proteomes" id="UP000032452"/>
    </source>
</evidence>
<name>A0A0D8ZLL6_9CYAN</name>
<sequence length="93" mass="11014">MKMHINDTVKVRLTQQGKQYLQDQHDMLFANLPLHRKPAFKLPTEDAEGYCKFQLWILFKDFSAYFNSPQFFSELPFQAEIEIVDRGNSRSLD</sequence>
<dbReference type="EMBL" id="JYON01000037">
    <property type="protein sequence ID" value="KJH69635.1"/>
    <property type="molecule type" value="Genomic_DNA"/>
</dbReference>
<evidence type="ECO:0000313" key="1">
    <source>
        <dbReference type="EMBL" id="KJH69635.1"/>
    </source>
</evidence>
<dbReference type="AlphaFoldDB" id="A0A0D8ZLL6"/>
<gene>
    <name evidence="1" type="ORF">UH38_22655</name>
</gene>
<reference evidence="1 2" key="1">
    <citation type="submission" date="2015-02" db="EMBL/GenBank/DDBJ databases">
        <title>Draft genome of a novel marine cyanobacterium (Chroococcales) isolated from South Atlantic Ocean.</title>
        <authorList>
            <person name="Rigonato J."/>
            <person name="Alvarenga D.O."/>
            <person name="Branco L.H."/>
            <person name="Varani A.M."/>
            <person name="Brandini F.P."/>
            <person name="Fiore M.F."/>
        </authorList>
    </citation>
    <scope>NUCLEOTIDE SEQUENCE [LARGE SCALE GENOMIC DNA]</scope>
    <source>
        <strain evidence="1 2">CENA595</strain>
    </source>
</reference>
<dbReference type="Proteomes" id="UP000032452">
    <property type="component" value="Unassembled WGS sequence"/>
</dbReference>
<protein>
    <submittedName>
        <fullName evidence="1">Uncharacterized protein</fullName>
    </submittedName>
</protein>
<proteinExistence type="predicted"/>
<accession>A0A0D8ZLL6</accession>
<keyword evidence="2" id="KW-1185">Reference proteome</keyword>
<comment type="caution">
    <text evidence="1">The sequence shown here is derived from an EMBL/GenBank/DDBJ whole genome shotgun (WGS) entry which is preliminary data.</text>
</comment>
<organism evidence="1 2">
    <name type="scientific">Aliterella atlantica CENA595</name>
    <dbReference type="NCBI Taxonomy" id="1618023"/>
    <lineage>
        <taxon>Bacteria</taxon>
        <taxon>Bacillati</taxon>
        <taxon>Cyanobacteriota</taxon>
        <taxon>Cyanophyceae</taxon>
        <taxon>Chroococcidiopsidales</taxon>
        <taxon>Aliterellaceae</taxon>
        <taxon>Aliterella</taxon>
    </lineage>
</organism>
<dbReference type="STRING" id="1618023.UH38_22655"/>